<dbReference type="Pfam" id="PF11715">
    <property type="entry name" value="Beta-prop_Nup120_160"/>
    <property type="match status" value="1"/>
</dbReference>
<dbReference type="eggNOG" id="ENOG502QQWQ">
    <property type="taxonomic scope" value="Eukaryota"/>
</dbReference>
<gene>
    <name evidence="7" type="ORF">DOTSEDRAFT_68094</name>
</gene>
<accession>N1Q1T3</accession>
<protein>
    <submittedName>
        <fullName evidence="7">Uncharacterized protein</fullName>
    </submittedName>
</protein>
<dbReference type="InterPro" id="IPR048884">
    <property type="entry name" value="Nup120_helical"/>
</dbReference>
<dbReference type="Proteomes" id="UP000016933">
    <property type="component" value="Unassembled WGS sequence"/>
</dbReference>
<proteinExistence type="predicted"/>
<dbReference type="STRING" id="675120.N1Q1T3"/>
<dbReference type="AlphaFoldDB" id="N1Q1T3"/>
<dbReference type="InterPro" id="IPR056548">
    <property type="entry name" value="HEAT_Nup120"/>
</dbReference>
<dbReference type="GO" id="GO:0005643">
    <property type="term" value="C:nuclear pore"/>
    <property type="evidence" value="ECO:0007669"/>
    <property type="project" value="UniProtKB-ARBA"/>
</dbReference>
<dbReference type="Pfam" id="PF21486">
    <property type="entry name" value="NUP120_helical"/>
    <property type="match status" value="1"/>
</dbReference>
<keyword evidence="8" id="KW-1185">Reference proteome</keyword>
<feature type="domain" description="Nucleoporin Nup120 helical" evidence="5">
    <location>
        <begin position="308"/>
        <end position="430"/>
    </location>
</feature>
<organism evidence="7 8">
    <name type="scientific">Dothistroma septosporum (strain NZE10 / CBS 128990)</name>
    <name type="common">Red band needle blight fungus</name>
    <name type="synonym">Mycosphaerella pini</name>
    <dbReference type="NCBI Taxonomy" id="675120"/>
    <lineage>
        <taxon>Eukaryota</taxon>
        <taxon>Fungi</taxon>
        <taxon>Dikarya</taxon>
        <taxon>Ascomycota</taxon>
        <taxon>Pezizomycotina</taxon>
        <taxon>Dothideomycetes</taxon>
        <taxon>Dothideomycetidae</taxon>
        <taxon>Mycosphaerellales</taxon>
        <taxon>Mycosphaerellaceae</taxon>
        <taxon>Dothistroma</taxon>
    </lineage>
</organism>
<dbReference type="EMBL" id="KB446535">
    <property type="protein sequence ID" value="EME49218.1"/>
    <property type="molecule type" value="Genomic_DNA"/>
</dbReference>
<comment type="subcellular location">
    <subcellularLocation>
        <location evidence="1">Nucleus</location>
    </subcellularLocation>
</comment>
<evidence type="ECO:0000256" key="2">
    <source>
        <dbReference type="ARBA" id="ARBA00022448"/>
    </source>
</evidence>
<keyword evidence="3" id="KW-0539">Nucleus</keyword>
<dbReference type="OrthoDB" id="67716at2759"/>
<evidence type="ECO:0000313" key="7">
    <source>
        <dbReference type="EMBL" id="EME49218.1"/>
    </source>
</evidence>
<evidence type="ECO:0000256" key="3">
    <source>
        <dbReference type="ARBA" id="ARBA00023242"/>
    </source>
</evidence>
<dbReference type="PANTHER" id="PTHR21286">
    <property type="entry name" value="NUCLEAR PORE COMPLEX PROTEIN NUP160"/>
    <property type="match status" value="1"/>
</dbReference>
<feature type="domain" description="Nucleoporin Nup120/160 beta-propeller" evidence="4">
    <location>
        <begin position="3"/>
        <end position="237"/>
    </location>
</feature>
<dbReference type="PANTHER" id="PTHR21286:SF0">
    <property type="entry name" value="NUCLEAR PORE COMPLEX PROTEIN NUP160"/>
    <property type="match status" value="1"/>
</dbReference>
<evidence type="ECO:0000313" key="8">
    <source>
        <dbReference type="Proteomes" id="UP000016933"/>
    </source>
</evidence>
<evidence type="ECO:0000259" key="4">
    <source>
        <dbReference type="Pfam" id="PF11715"/>
    </source>
</evidence>
<dbReference type="Pfam" id="PF23300">
    <property type="entry name" value="HEAT_Nup120"/>
    <property type="match status" value="1"/>
</dbReference>
<keyword evidence="2" id="KW-0813">Transport</keyword>
<dbReference type="GO" id="GO:0017056">
    <property type="term" value="F:structural constituent of nuclear pore"/>
    <property type="evidence" value="ECO:0007669"/>
    <property type="project" value="TreeGrafter"/>
</dbReference>
<dbReference type="InterPro" id="IPR021717">
    <property type="entry name" value="Nucleoporin_Nup160"/>
</dbReference>
<reference evidence="7 8" key="2">
    <citation type="journal article" date="2012" name="PLoS Pathog.">
        <title>Diverse lifestyles and strategies of plant pathogenesis encoded in the genomes of eighteen Dothideomycetes fungi.</title>
        <authorList>
            <person name="Ohm R.A."/>
            <person name="Feau N."/>
            <person name="Henrissat B."/>
            <person name="Schoch C.L."/>
            <person name="Horwitz B.A."/>
            <person name="Barry K.W."/>
            <person name="Condon B.J."/>
            <person name="Copeland A.C."/>
            <person name="Dhillon B."/>
            <person name="Glaser F."/>
            <person name="Hesse C.N."/>
            <person name="Kosti I."/>
            <person name="LaButti K."/>
            <person name="Lindquist E.A."/>
            <person name="Lucas S."/>
            <person name="Salamov A.A."/>
            <person name="Bradshaw R.E."/>
            <person name="Ciuffetti L."/>
            <person name="Hamelin R.C."/>
            <person name="Kema G.H.J."/>
            <person name="Lawrence C."/>
            <person name="Scott J.A."/>
            <person name="Spatafora J.W."/>
            <person name="Turgeon B.G."/>
            <person name="de Wit P.J.G.M."/>
            <person name="Zhong S."/>
            <person name="Goodwin S.B."/>
            <person name="Grigoriev I.V."/>
        </authorList>
    </citation>
    <scope>NUCLEOTIDE SEQUENCE [LARGE SCALE GENOMIC DNA]</scope>
    <source>
        <strain evidence="8">NZE10 / CBS 128990</strain>
    </source>
</reference>
<sequence>MHQGDKLIPPIDDLMNTNIWQLEHFAFSPGENFSAAQLWLRVRSGAVCRTFMLEFDLLDQEGDPIDLEDIFAKGWSAVDSSSLTVDKLKTSVDFIAATGSQDMVRTPSEKWLDFLFFPGRFSQASLESALYLYCKGRNLPTTTSRGIRANEQPLKARITGAVAAKILLRRLPSNDQPDYESYQRDLQLQWETFFSLLTHLHNRRHEIVGFAFDTEERMSWTICADFVAPMRMNSGFENLAINADLIMSGEINEAHDHVRGRIIETDEDIARSQFLALARRCRSCFAPVPQSKLRSIVIATALTPATDESAEEGMQLIYDQCNFQEEIGELEYNMLNDLSDELNGLGGLNDDHFLAITERIEDRPVNDRGVDREVLGRLGRPFSVAVAQETLQRSQAILLDMLTLLVFLHCDLQEDELSEELRPSQVYENLMMHLRHIELRLWLVSNVRVEKKQAGGRRSEQLTLYEHMFAQDWKAKPDRENASYGLVELLTSWSKNWIFGIDISHVYDRLCGHILADLIEHHDVELALDFLEIAPDTAWISYLKGRLYIMNGEHELAGLTFLEAASEMASLPPNDSPLLTMEEKPFFAKGLASYYHHVSSLFDKIKVFSSTAEFAQLALDELPPDNELHRSLRLIDKRKKSESDSPAPQRIDDAMKEIHLIRNKEHKDELRLRLFNSLNSIGRFHHAYKTLLEIDNHQLQKSSLRTILDTCVRRDAVSTLLELPINGDLAKLADSVLFELAKKSMASGLSSGPAYHKILFAFRTQNGNFRGAAAVLYEHLERLRNANKLAIQNPNDETLVQVYVLLINTLACCGEGEGWLLADPIPHVHEAERKRKLVTIEDIRMEYMAELDRRSEIMHGRFPLVGGGDEMDLL</sequence>
<evidence type="ECO:0000259" key="6">
    <source>
        <dbReference type="Pfam" id="PF23300"/>
    </source>
</evidence>
<name>N1Q1T3_DOTSN</name>
<dbReference type="HOGENOM" id="CLU_003258_0_0_1"/>
<evidence type="ECO:0000259" key="5">
    <source>
        <dbReference type="Pfam" id="PF21486"/>
    </source>
</evidence>
<evidence type="ECO:0000256" key="1">
    <source>
        <dbReference type="ARBA" id="ARBA00004123"/>
    </source>
</evidence>
<feature type="domain" description="Nucleoporin nup120-like HEAT repeat" evidence="6">
    <location>
        <begin position="514"/>
        <end position="711"/>
    </location>
</feature>
<dbReference type="InterPro" id="IPR059141">
    <property type="entry name" value="Beta-prop_Nup120_160"/>
</dbReference>
<reference evidence="8" key="1">
    <citation type="journal article" date="2012" name="PLoS Genet.">
        <title>The genomes of the fungal plant pathogens Cladosporium fulvum and Dothistroma septosporum reveal adaptation to different hosts and lifestyles but also signatures of common ancestry.</title>
        <authorList>
            <person name="de Wit P.J.G.M."/>
            <person name="van der Burgt A."/>
            <person name="Oekmen B."/>
            <person name="Stergiopoulos I."/>
            <person name="Abd-Elsalam K.A."/>
            <person name="Aerts A.L."/>
            <person name="Bahkali A.H."/>
            <person name="Beenen H.G."/>
            <person name="Chettri P."/>
            <person name="Cox M.P."/>
            <person name="Datema E."/>
            <person name="de Vries R.P."/>
            <person name="Dhillon B."/>
            <person name="Ganley A.R."/>
            <person name="Griffiths S.A."/>
            <person name="Guo Y."/>
            <person name="Hamelin R.C."/>
            <person name="Henrissat B."/>
            <person name="Kabir M.S."/>
            <person name="Jashni M.K."/>
            <person name="Kema G."/>
            <person name="Klaubauf S."/>
            <person name="Lapidus A."/>
            <person name="Levasseur A."/>
            <person name="Lindquist E."/>
            <person name="Mehrabi R."/>
            <person name="Ohm R.A."/>
            <person name="Owen T.J."/>
            <person name="Salamov A."/>
            <person name="Schwelm A."/>
            <person name="Schijlen E."/>
            <person name="Sun H."/>
            <person name="van den Burg H.A."/>
            <person name="van Ham R.C.H.J."/>
            <person name="Zhang S."/>
            <person name="Goodwin S.B."/>
            <person name="Grigoriev I.V."/>
            <person name="Collemare J."/>
            <person name="Bradshaw R.E."/>
        </authorList>
    </citation>
    <scope>NUCLEOTIDE SEQUENCE [LARGE SCALE GENOMIC DNA]</scope>
    <source>
        <strain evidence="8">NZE10 / CBS 128990</strain>
    </source>
</reference>